<evidence type="ECO:0000313" key="1">
    <source>
        <dbReference type="EMBL" id="CAG8790857.1"/>
    </source>
</evidence>
<keyword evidence="2" id="KW-1185">Reference proteome</keyword>
<reference evidence="1" key="1">
    <citation type="submission" date="2021-06" db="EMBL/GenBank/DDBJ databases">
        <authorList>
            <person name="Kallberg Y."/>
            <person name="Tangrot J."/>
            <person name="Rosling A."/>
        </authorList>
    </citation>
    <scope>NUCLEOTIDE SEQUENCE</scope>
    <source>
        <strain evidence="1">MA453B</strain>
    </source>
</reference>
<dbReference type="AlphaFoldDB" id="A0A9N9JRT4"/>
<dbReference type="OrthoDB" id="2431593at2759"/>
<gene>
    <name evidence="1" type="ORF">DERYTH_LOCUS21399</name>
</gene>
<proteinExistence type="predicted"/>
<dbReference type="Proteomes" id="UP000789405">
    <property type="component" value="Unassembled WGS sequence"/>
</dbReference>
<name>A0A9N9JRT4_9GLOM</name>
<evidence type="ECO:0000313" key="2">
    <source>
        <dbReference type="Proteomes" id="UP000789405"/>
    </source>
</evidence>
<sequence length="86" mass="9884">TTMFEEDIQLYNSEDDFEDNIEDDFEDNSITNNLFEVNSSILKIENSINLDQALGNTNQPLILDEVINYGEKDFDIDALVNQGMQM</sequence>
<comment type="caution">
    <text evidence="1">The sequence shown here is derived from an EMBL/GenBank/DDBJ whole genome shotgun (WGS) entry which is preliminary data.</text>
</comment>
<feature type="non-terminal residue" evidence="1">
    <location>
        <position position="1"/>
    </location>
</feature>
<organism evidence="1 2">
    <name type="scientific">Dentiscutata erythropus</name>
    <dbReference type="NCBI Taxonomy" id="1348616"/>
    <lineage>
        <taxon>Eukaryota</taxon>
        <taxon>Fungi</taxon>
        <taxon>Fungi incertae sedis</taxon>
        <taxon>Mucoromycota</taxon>
        <taxon>Glomeromycotina</taxon>
        <taxon>Glomeromycetes</taxon>
        <taxon>Diversisporales</taxon>
        <taxon>Gigasporaceae</taxon>
        <taxon>Dentiscutata</taxon>
    </lineage>
</organism>
<dbReference type="EMBL" id="CAJVPY010027212">
    <property type="protein sequence ID" value="CAG8790857.1"/>
    <property type="molecule type" value="Genomic_DNA"/>
</dbReference>
<accession>A0A9N9JRT4</accession>
<protein>
    <submittedName>
        <fullName evidence="1">24039_t:CDS:1</fullName>
    </submittedName>
</protein>